<name>N6U5B0_9HYPH</name>
<dbReference type="Gene3D" id="3.40.50.12500">
    <property type="match status" value="1"/>
</dbReference>
<evidence type="ECO:0000256" key="2">
    <source>
        <dbReference type="ARBA" id="ARBA00051635"/>
    </source>
</evidence>
<dbReference type="Proteomes" id="UP000012429">
    <property type="component" value="Unassembled WGS sequence"/>
</dbReference>
<dbReference type="InterPro" id="IPR015942">
    <property type="entry name" value="Asp/Glu/hydantoin_racemase"/>
</dbReference>
<gene>
    <name evidence="7" type="primary">hyuE</name>
    <name evidence="7" type="ORF">RHSP_07767</name>
</gene>
<evidence type="ECO:0000256" key="6">
    <source>
        <dbReference type="ARBA" id="ARBA00093234"/>
    </source>
</evidence>
<evidence type="ECO:0000256" key="3">
    <source>
        <dbReference type="ARBA" id="ARBA00066406"/>
    </source>
</evidence>
<dbReference type="AlphaFoldDB" id="N6U5B0"/>
<comment type="similarity">
    <text evidence="1">Belongs to the HyuE racemase family.</text>
</comment>
<sequence>MRLLLINPNTTVSMTEKAAIAARAVASPGTEIIAATSQTGPASIEGYYDGAIAVPGMLRELKQRQAAGYDAAIICCFDDTGLEAARMYCDVPVVGLCESAVVTAGFLAQRFSVVTTLERSRILIDNLVQRYGMGGRAKVRASDIPVLALEDPSSGAIGKLRAEIERALADDGAEAIVLGCAGMTDLARELQSIYGVPVVDGVAAAVKQAEALVSLGLSTSKRSSYASPLPKPFAGALADLAPTPARASVSMGAWNENPA</sequence>
<dbReference type="OrthoDB" id="9791723at2"/>
<evidence type="ECO:0000256" key="1">
    <source>
        <dbReference type="ARBA" id="ARBA00038414"/>
    </source>
</evidence>
<protein>
    <recommendedName>
        <fullName evidence="4">Hydantoin racemase</fullName>
        <ecNumber evidence="3">5.1.99.5</ecNumber>
    </recommendedName>
</protein>
<dbReference type="FunFam" id="3.40.50.12500:FF:000001">
    <property type="entry name" value="Putative hydantoin racemase"/>
    <property type="match status" value="1"/>
</dbReference>
<dbReference type="EMBL" id="AQHN01000083">
    <property type="protein sequence ID" value="ENN85468.1"/>
    <property type="molecule type" value="Genomic_DNA"/>
</dbReference>
<dbReference type="PANTHER" id="PTHR28047">
    <property type="entry name" value="PROTEIN DCG1"/>
    <property type="match status" value="1"/>
</dbReference>
<evidence type="ECO:0000313" key="7">
    <source>
        <dbReference type="EMBL" id="ENN85468.1"/>
    </source>
</evidence>
<organism evidence="7 8">
    <name type="scientific">Rhizobium freirei PRF 81</name>
    <dbReference type="NCBI Taxonomy" id="363754"/>
    <lineage>
        <taxon>Bacteria</taxon>
        <taxon>Pseudomonadati</taxon>
        <taxon>Pseudomonadota</taxon>
        <taxon>Alphaproteobacteria</taxon>
        <taxon>Hyphomicrobiales</taxon>
        <taxon>Rhizobiaceae</taxon>
        <taxon>Rhizobium/Agrobacterium group</taxon>
        <taxon>Rhizobium</taxon>
    </lineage>
</organism>
<dbReference type="PATRIC" id="fig|363754.4.peg.4718"/>
<dbReference type="InterPro" id="IPR053714">
    <property type="entry name" value="Iso_Racemase_Enz_sf"/>
</dbReference>
<comment type="catalytic activity">
    <reaction evidence="6">
        <text>D-5-isobutylhydantoin = L-5-isobutylhydantoin</text>
        <dbReference type="Rhea" id="RHEA:84231"/>
        <dbReference type="ChEBI" id="CHEBI:233609"/>
        <dbReference type="ChEBI" id="CHEBI:233610"/>
    </reaction>
</comment>
<dbReference type="EC" id="5.1.99.5" evidence="3"/>
<evidence type="ECO:0000256" key="5">
    <source>
        <dbReference type="ARBA" id="ARBA00093199"/>
    </source>
</evidence>
<dbReference type="GO" id="GO:0047661">
    <property type="term" value="F:amino-acid racemase activity"/>
    <property type="evidence" value="ECO:0007669"/>
    <property type="project" value="InterPro"/>
</dbReference>
<dbReference type="GO" id="GO:0036348">
    <property type="term" value="F:hydantoin racemase activity"/>
    <property type="evidence" value="ECO:0007669"/>
    <property type="project" value="UniProtKB-EC"/>
</dbReference>
<comment type="caution">
    <text evidence="7">The sequence shown here is derived from an EMBL/GenBank/DDBJ whole genome shotgun (WGS) entry which is preliminary data.</text>
</comment>
<dbReference type="Pfam" id="PF01177">
    <property type="entry name" value="Asp_Glu_race"/>
    <property type="match status" value="1"/>
</dbReference>
<evidence type="ECO:0000256" key="4">
    <source>
        <dbReference type="ARBA" id="ARBA00067972"/>
    </source>
</evidence>
<dbReference type="InterPro" id="IPR052186">
    <property type="entry name" value="Hydantoin_racemase-like"/>
</dbReference>
<comment type="catalytic activity">
    <reaction evidence="2">
        <text>a D-5-monosubstituted hydantoin = a L-5-monosubstituted hydantoin</text>
        <dbReference type="Rhea" id="RHEA:46624"/>
        <dbReference type="ChEBI" id="CHEBI:86339"/>
        <dbReference type="ChEBI" id="CHEBI:86340"/>
        <dbReference type="EC" id="5.1.99.5"/>
    </reaction>
</comment>
<reference evidence="7 8" key="1">
    <citation type="journal article" date="2012" name="BMC Genomics">
        <title>Genomic basis of broad host range and environmental adaptability of Rhizobium tropici CIAT 899 and Rhizobium sp. PRF 81 which are used in inoculants for common bean (Phaseolus vulgaris L.).</title>
        <authorList>
            <person name="Ormeno-Orrillo E."/>
            <person name="Menna P."/>
            <person name="Almeida L.G."/>
            <person name="Ollero F.J."/>
            <person name="Nicolas M.F."/>
            <person name="Pains Rodrigues E."/>
            <person name="Shigueyoshi Nakatani A."/>
            <person name="Silva Batista J.S."/>
            <person name="Oliveira Chueire L.M."/>
            <person name="Souza R.C."/>
            <person name="Ribeiro Vasconcelos A.T."/>
            <person name="Megias M."/>
            <person name="Hungria M."/>
            <person name="Martinez-Romero E."/>
        </authorList>
    </citation>
    <scope>NUCLEOTIDE SEQUENCE [LARGE SCALE GENOMIC DNA]</scope>
    <source>
        <strain evidence="7 8">PRF 81</strain>
    </source>
</reference>
<proteinExistence type="inferred from homology"/>
<accession>N6U5B0</accession>
<comment type="catalytic activity">
    <reaction evidence="5">
        <text>D-5-benzylhydantoin = L-5-benzylhydantoin</text>
        <dbReference type="Rhea" id="RHEA:83991"/>
        <dbReference type="ChEBI" id="CHEBI:176864"/>
        <dbReference type="ChEBI" id="CHEBI:233540"/>
    </reaction>
</comment>
<dbReference type="STRING" id="363754.RHSP_07767"/>
<keyword evidence="8" id="KW-1185">Reference proteome</keyword>
<dbReference type="RefSeq" id="WP_004123568.1">
    <property type="nucleotide sequence ID" value="NZ_AQHN01000083.1"/>
</dbReference>
<dbReference type="PANTHER" id="PTHR28047:SF5">
    <property type="entry name" value="PROTEIN DCG1"/>
    <property type="match status" value="1"/>
</dbReference>
<evidence type="ECO:0000313" key="8">
    <source>
        <dbReference type="Proteomes" id="UP000012429"/>
    </source>
</evidence>